<organism evidence="1 2">
    <name type="scientific">Laodelphax striatellus</name>
    <name type="common">Small brown planthopper</name>
    <name type="synonym">Delphax striatella</name>
    <dbReference type="NCBI Taxonomy" id="195883"/>
    <lineage>
        <taxon>Eukaryota</taxon>
        <taxon>Metazoa</taxon>
        <taxon>Ecdysozoa</taxon>
        <taxon>Arthropoda</taxon>
        <taxon>Hexapoda</taxon>
        <taxon>Insecta</taxon>
        <taxon>Pterygota</taxon>
        <taxon>Neoptera</taxon>
        <taxon>Paraneoptera</taxon>
        <taxon>Hemiptera</taxon>
        <taxon>Auchenorrhyncha</taxon>
        <taxon>Fulgoroidea</taxon>
        <taxon>Delphacidae</taxon>
        <taxon>Criomorphinae</taxon>
        <taxon>Laodelphax</taxon>
    </lineage>
</organism>
<dbReference type="EMBL" id="QKKF02027198">
    <property type="protein sequence ID" value="RZF35915.1"/>
    <property type="molecule type" value="Genomic_DNA"/>
</dbReference>
<dbReference type="InParanoid" id="A0A482WQP1"/>
<keyword evidence="2" id="KW-1185">Reference proteome</keyword>
<sequence length="129" mass="14431">MVHSFQSKQCNNIIQRNGKSEQRCKLQWDLVVKRGKLWYESSSSCKQLSSSGGPDGGQGTRPVLVNVNHRSVSQQLLFGCFRECSAIFGWSQLVAEGFDSVYPTLQNTTPRTIAVVQAICYCQSRRKAV</sequence>
<name>A0A482WQP1_LAOST</name>
<comment type="caution">
    <text evidence="1">The sequence shown here is derived from an EMBL/GenBank/DDBJ whole genome shotgun (WGS) entry which is preliminary data.</text>
</comment>
<dbReference type="AlphaFoldDB" id="A0A482WQP1"/>
<evidence type="ECO:0000313" key="1">
    <source>
        <dbReference type="EMBL" id="RZF35915.1"/>
    </source>
</evidence>
<accession>A0A482WQP1</accession>
<gene>
    <name evidence="1" type="ORF">LSTR_LSTR008485</name>
</gene>
<reference evidence="1 2" key="1">
    <citation type="journal article" date="2017" name="Gigascience">
        <title>Genome sequence of the small brown planthopper, Laodelphax striatellus.</title>
        <authorList>
            <person name="Zhu J."/>
            <person name="Jiang F."/>
            <person name="Wang X."/>
            <person name="Yang P."/>
            <person name="Bao Y."/>
            <person name="Zhao W."/>
            <person name="Wang W."/>
            <person name="Lu H."/>
            <person name="Wang Q."/>
            <person name="Cui N."/>
            <person name="Li J."/>
            <person name="Chen X."/>
            <person name="Luo L."/>
            <person name="Yu J."/>
            <person name="Kang L."/>
            <person name="Cui F."/>
        </authorList>
    </citation>
    <scope>NUCLEOTIDE SEQUENCE [LARGE SCALE GENOMIC DNA]</scope>
    <source>
        <strain evidence="1">Lst14</strain>
    </source>
</reference>
<proteinExistence type="predicted"/>
<evidence type="ECO:0000313" key="2">
    <source>
        <dbReference type="Proteomes" id="UP000291343"/>
    </source>
</evidence>
<dbReference type="Proteomes" id="UP000291343">
    <property type="component" value="Unassembled WGS sequence"/>
</dbReference>
<protein>
    <submittedName>
        <fullName evidence="1">Uncharacterized protein</fullName>
    </submittedName>
</protein>